<evidence type="ECO:0000259" key="5">
    <source>
        <dbReference type="SMART" id="SM01266"/>
    </source>
</evidence>
<dbReference type="Gene3D" id="2.160.10.10">
    <property type="entry name" value="Hexapeptide repeat proteins"/>
    <property type="match status" value="1"/>
</dbReference>
<dbReference type="GO" id="GO:0016407">
    <property type="term" value="F:acetyltransferase activity"/>
    <property type="evidence" value="ECO:0007669"/>
    <property type="project" value="InterPro"/>
</dbReference>
<dbReference type="SMART" id="SM01266">
    <property type="entry name" value="Mac"/>
    <property type="match status" value="1"/>
</dbReference>
<dbReference type="SUPFAM" id="SSF51161">
    <property type="entry name" value="Trimeric LpxA-like enzymes"/>
    <property type="match status" value="1"/>
</dbReference>
<dbReference type="PROSITE" id="PS00101">
    <property type="entry name" value="HEXAPEP_TRANSFERASES"/>
    <property type="match status" value="1"/>
</dbReference>
<organism evidence="6 7">
    <name type="scientific">Ferrimonas sediminum</name>
    <dbReference type="NCBI Taxonomy" id="718193"/>
    <lineage>
        <taxon>Bacteria</taxon>
        <taxon>Pseudomonadati</taxon>
        <taxon>Pseudomonadota</taxon>
        <taxon>Gammaproteobacteria</taxon>
        <taxon>Alteromonadales</taxon>
        <taxon>Ferrimonadaceae</taxon>
        <taxon>Ferrimonas</taxon>
    </lineage>
</organism>
<accession>A0A1G8S9B3</accession>
<dbReference type="Pfam" id="PF12464">
    <property type="entry name" value="Mac"/>
    <property type="match status" value="1"/>
</dbReference>
<dbReference type="EMBL" id="FNEM01000006">
    <property type="protein sequence ID" value="SDJ25828.1"/>
    <property type="molecule type" value="Genomic_DNA"/>
</dbReference>
<evidence type="ECO:0000256" key="3">
    <source>
        <dbReference type="ARBA" id="ARBA00022737"/>
    </source>
</evidence>
<keyword evidence="4" id="KW-0012">Acyltransferase</keyword>
<evidence type="ECO:0000313" key="7">
    <source>
        <dbReference type="Proteomes" id="UP000199527"/>
    </source>
</evidence>
<keyword evidence="2 6" id="KW-0808">Transferase</keyword>
<dbReference type="PANTHER" id="PTHR23416">
    <property type="entry name" value="SIALIC ACID SYNTHASE-RELATED"/>
    <property type="match status" value="1"/>
</dbReference>
<keyword evidence="7" id="KW-1185">Reference proteome</keyword>
<dbReference type="InterPro" id="IPR011004">
    <property type="entry name" value="Trimer_LpxA-like_sf"/>
</dbReference>
<dbReference type="PANTHER" id="PTHR23416:SF23">
    <property type="entry name" value="ACETYLTRANSFERASE C18B11.09C-RELATED"/>
    <property type="match status" value="1"/>
</dbReference>
<dbReference type="InterPro" id="IPR051159">
    <property type="entry name" value="Hexapeptide_acetyltransf"/>
</dbReference>
<dbReference type="Proteomes" id="UP000199527">
    <property type="component" value="Unassembled WGS sequence"/>
</dbReference>
<gene>
    <name evidence="6" type="ORF">SAMN04488540_106109</name>
</gene>
<protein>
    <submittedName>
        <fullName evidence="6">Maltose O-acetyltransferase</fullName>
    </submittedName>
</protein>
<feature type="domain" description="Maltose/galactoside acetyltransferase" evidence="5">
    <location>
        <begin position="4"/>
        <end position="56"/>
    </location>
</feature>
<name>A0A1G8S9B3_9GAMM</name>
<dbReference type="Pfam" id="PF00132">
    <property type="entry name" value="Hexapep"/>
    <property type="match status" value="1"/>
</dbReference>
<dbReference type="CDD" id="cd03357">
    <property type="entry name" value="LbH_MAT_GAT"/>
    <property type="match status" value="1"/>
</dbReference>
<evidence type="ECO:0000256" key="4">
    <source>
        <dbReference type="ARBA" id="ARBA00023315"/>
    </source>
</evidence>
<evidence type="ECO:0000256" key="2">
    <source>
        <dbReference type="ARBA" id="ARBA00022679"/>
    </source>
</evidence>
<dbReference type="OrthoDB" id="9815592at2"/>
<dbReference type="GO" id="GO:0008374">
    <property type="term" value="F:O-acyltransferase activity"/>
    <property type="evidence" value="ECO:0007669"/>
    <property type="project" value="TreeGrafter"/>
</dbReference>
<dbReference type="InterPro" id="IPR024688">
    <property type="entry name" value="Mac_dom"/>
</dbReference>
<reference evidence="7" key="1">
    <citation type="submission" date="2016-10" db="EMBL/GenBank/DDBJ databases">
        <authorList>
            <person name="Varghese N."/>
            <person name="Submissions S."/>
        </authorList>
    </citation>
    <scope>NUCLEOTIDE SEQUENCE [LARGE SCALE GENOMIC DNA]</scope>
    <source>
        <strain evidence="7">DSM 23317</strain>
    </source>
</reference>
<sequence>MTSLEKMKAGLPYNLFDPQLHEIRKKAERLVFQFNHEPDATIRRDYLLQLGIKMHPSAHIQQPFRTCYGCHIEIGEHSFVNWDAVILDHGGVRIGNQVMIGPKVQIYTVAHDLDADARAAGEETAAEVVIEDKAWIGGGAIILPGVTIGAEAIVGAGAVVTKDVAAGTRVGGNPARVLG</sequence>
<proteinExistence type="inferred from homology"/>
<dbReference type="AlphaFoldDB" id="A0A1G8S9B3"/>
<comment type="similarity">
    <text evidence="1">Belongs to the transferase hexapeptide repeat family.</text>
</comment>
<keyword evidence="3" id="KW-0677">Repeat</keyword>
<evidence type="ECO:0000256" key="1">
    <source>
        <dbReference type="ARBA" id="ARBA00007274"/>
    </source>
</evidence>
<dbReference type="InterPro" id="IPR018357">
    <property type="entry name" value="Hexapep_transf_CS"/>
</dbReference>
<dbReference type="InterPro" id="IPR001451">
    <property type="entry name" value="Hexapep"/>
</dbReference>
<evidence type="ECO:0000313" key="6">
    <source>
        <dbReference type="EMBL" id="SDJ25828.1"/>
    </source>
</evidence>